<reference evidence="3 4" key="2">
    <citation type="journal article" date="2012" name="Stand. Genomic Sci.">
        <title>Genome sequence of the moderately thermophilic, amino-acid-degrading and sulfur-reducing bacterium Thermovirga lienii type strain (Cas60314(T)).</title>
        <authorList>
            <person name="Goker M."/>
            <person name="Saunders E."/>
            <person name="Lapidus A."/>
            <person name="Nolan M."/>
            <person name="Lucas S."/>
            <person name="Hammon N."/>
            <person name="Deshpande S."/>
            <person name="Cheng J.F."/>
            <person name="Han C."/>
            <person name="Tapia R."/>
            <person name="Goodwin L.A."/>
            <person name="Pitluck S."/>
            <person name="Liolios K."/>
            <person name="Mavromatis K."/>
            <person name="Pagani I."/>
            <person name="Ivanova N."/>
            <person name="Mikhailova N."/>
            <person name="Pati A."/>
            <person name="Chen A."/>
            <person name="Palaniappan K."/>
            <person name="Land M."/>
            <person name="Chang Y.J."/>
            <person name="Jeffries C.D."/>
            <person name="Brambilla E.M."/>
            <person name="Rohde M."/>
            <person name="Spring S."/>
            <person name="Detter J.C."/>
            <person name="Woyke T."/>
            <person name="Bristow J."/>
            <person name="Eisen J.A."/>
            <person name="Markowitz V."/>
            <person name="Hugenholtz P."/>
            <person name="Kyrpides N.C."/>
            <person name="Klenk H.P."/>
        </authorList>
    </citation>
    <scope>NUCLEOTIDE SEQUENCE [LARGE SCALE GENOMIC DNA]</scope>
    <source>
        <strain evidence="4">ATCC BAA-1197 / DSM 17291 / Cas60314</strain>
    </source>
</reference>
<dbReference type="Proteomes" id="UP000005868">
    <property type="component" value="Chromosome"/>
</dbReference>
<dbReference type="InterPro" id="IPR014729">
    <property type="entry name" value="Rossmann-like_a/b/a_fold"/>
</dbReference>
<proteinExistence type="inferred from homology"/>
<dbReference type="KEGG" id="tli:Tlie_1772"/>
<dbReference type="Gene3D" id="3.40.50.620">
    <property type="entry name" value="HUPs"/>
    <property type="match status" value="2"/>
</dbReference>
<dbReference type="eggNOG" id="COG0589">
    <property type="taxonomic scope" value="Bacteria"/>
</dbReference>
<dbReference type="EMBL" id="CP003096">
    <property type="protein sequence ID" value="AER67493.1"/>
    <property type="molecule type" value="Genomic_DNA"/>
</dbReference>
<dbReference type="HOGENOM" id="CLU_049301_2_0_0"/>
<dbReference type="PANTHER" id="PTHR46268:SF6">
    <property type="entry name" value="UNIVERSAL STRESS PROTEIN UP12"/>
    <property type="match status" value="1"/>
</dbReference>
<evidence type="ECO:0000256" key="1">
    <source>
        <dbReference type="ARBA" id="ARBA00008791"/>
    </source>
</evidence>
<comment type="similarity">
    <text evidence="1">Belongs to the universal stress protein A family.</text>
</comment>
<evidence type="ECO:0000313" key="3">
    <source>
        <dbReference type="EMBL" id="AER67493.1"/>
    </source>
</evidence>
<name>G7V8N2_THELD</name>
<reference evidence="4" key="1">
    <citation type="submission" date="2011-10" db="EMBL/GenBank/DDBJ databases">
        <title>The complete genome of chromosome of Thermovirga lienii DSM 17291.</title>
        <authorList>
            <consortium name="US DOE Joint Genome Institute (JGI-PGF)"/>
            <person name="Lucas S."/>
            <person name="Copeland A."/>
            <person name="Lapidus A."/>
            <person name="Glavina del Rio T."/>
            <person name="Dalin E."/>
            <person name="Tice H."/>
            <person name="Bruce D."/>
            <person name="Goodwin L."/>
            <person name="Pitluck S."/>
            <person name="Peters L."/>
            <person name="Mikhailova N."/>
            <person name="Saunders E."/>
            <person name="Kyrpides N."/>
            <person name="Mavromatis K."/>
            <person name="Ivanova N."/>
            <person name="Last F.I."/>
            <person name="Brettin T."/>
            <person name="Detter J.C."/>
            <person name="Han C."/>
            <person name="Larimer F."/>
            <person name="Land M."/>
            <person name="Hauser L."/>
            <person name="Markowitz V."/>
            <person name="Cheng J.-F."/>
            <person name="Hugenholtz P."/>
            <person name="Woyke T."/>
            <person name="Wu D."/>
            <person name="Spring S."/>
            <person name="Schroeder M."/>
            <person name="Brambilla E.-M."/>
            <person name="Klenk H.-P."/>
            <person name="Eisen J.A."/>
        </authorList>
    </citation>
    <scope>NUCLEOTIDE SEQUENCE [LARGE SCALE GENOMIC DNA]</scope>
    <source>
        <strain evidence="4">ATCC BAA-1197 / DSM 17291 / Cas60314</strain>
    </source>
</reference>
<sequence length="290" mass="32874">MLKKVLLATDLKERSFCEVKALGKFPPKKVGEVLLLHVLDERKGVSSLDRENEEKLKSQVKELQDRGFNVGVCVEKGIPFYTIVEKVNEFKASLLIMSRGEREFQTKFLGETAYRVLEECPVPMFLCKSKEDGSFEEPLEHVMIGIDFSDHSYNAFRLLEGLVQEVEGALKRVTILHVHERSNIELLEKVVAKGRIQEIIELELSRLEEMAEALRNKGVKDVEVSMRTGRVVDEFISEAEEKKPTLIIVGAQGVGRSEMFRVGSCAFRVSHRAPANVLVVPLGRSWEMPF</sequence>
<gene>
    <name evidence="3" type="ordered locus">Tlie_1772</name>
</gene>
<evidence type="ECO:0000259" key="2">
    <source>
        <dbReference type="Pfam" id="PF00582"/>
    </source>
</evidence>
<accession>G7V8N2</accession>
<dbReference type="InterPro" id="IPR006015">
    <property type="entry name" value="Universal_stress_UspA"/>
</dbReference>
<organism evidence="3 4">
    <name type="scientific">Thermovirga lienii (strain ATCC BAA-1197 / DSM 17291 / Cas60314)</name>
    <dbReference type="NCBI Taxonomy" id="580340"/>
    <lineage>
        <taxon>Bacteria</taxon>
        <taxon>Thermotogati</taxon>
        <taxon>Synergistota</taxon>
        <taxon>Synergistia</taxon>
        <taxon>Synergistales</taxon>
        <taxon>Thermovirgaceae</taxon>
        <taxon>Thermovirga</taxon>
    </lineage>
</organism>
<keyword evidence="4" id="KW-1185">Reference proteome</keyword>
<feature type="domain" description="UspA" evidence="2">
    <location>
        <begin position="1"/>
        <end position="127"/>
    </location>
</feature>
<dbReference type="AlphaFoldDB" id="G7V8N2"/>
<dbReference type="STRING" id="580340.Tlie_1772"/>
<protein>
    <submittedName>
        <fullName evidence="3">UspA domain-containing protein</fullName>
    </submittedName>
</protein>
<evidence type="ECO:0000313" key="4">
    <source>
        <dbReference type="Proteomes" id="UP000005868"/>
    </source>
</evidence>
<dbReference type="OrthoDB" id="9788959at2"/>
<dbReference type="PRINTS" id="PR01438">
    <property type="entry name" value="UNVRSLSTRESS"/>
</dbReference>
<feature type="domain" description="UspA" evidence="2">
    <location>
        <begin position="140"/>
        <end position="281"/>
    </location>
</feature>
<dbReference type="Pfam" id="PF00582">
    <property type="entry name" value="Usp"/>
    <property type="match status" value="2"/>
</dbReference>
<dbReference type="InterPro" id="IPR006016">
    <property type="entry name" value="UspA"/>
</dbReference>
<dbReference type="SUPFAM" id="SSF52402">
    <property type="entry name" value="Adenine nucleotide alpha hydrolases-like"/>
    <property type="match status" value="2"/>
</dbReference>
<dbReference type="CDD" id="cd00293">
    <property type="entry name" value="USP-like"/>
    <property type="match status" value="2"/>
</dbReference>
<dbReference type="PANTHER" id="PTHR46268">
    <property type="entry name" value="STRESS RESPONSE PROTEIN NHAX"/>
    <property type="match status" value="1"/>
</dbReference>